<keyword evidence="6 15" id="KW-0812">Transmembrane</keyword>
<evidence type="ECO:0000256" key="15">
    <source>
        <dbReference type="SAM" id="Phobius"/>
    </source>
</evidence>
<evidence type="ECO:0000259" key="18">
    <source>
        <dbReference type="PROSITE" id="PS50112"/>
    </source>
</evidence>
<dbReference type="SUPFAM" id="SSF52172">
    <property type="entry name" value="CheY-like"/>
    <property type="match status" value="1"/>
</dbReference>
<keyword evidence="11" id="KW-0902">Two-component regulatory system</keyword>
<dbReference type="SMART" id="SM00448">
    <property type="entry name" value="REC"/>
    <property type="match status" value="1"/>
</dbReference>
<keyword evidence="8" id="KW-0418">Kinase</keyword>
<evidence type="ECO:0000256" key="11">
    <source>
        <dbReference type="ARBA" id="ARBA00023012"/>
    </source>
</evidence>
<dbReference type="Pfam" id="PF02518">
    <property type="entry name" value="HATPase_c"/>
    <property type="match status" value="1"/>
</dbReference>
<dbReference type="InterPro" id="IPR001789">
    <property type="entry name" value="Sig_transdc_resp-reg_receiver"/>
</dbReference>
<feature type="transmembrane region" description="Helical" evidence="15">
    <location>
        <begin position="63"/>
        <end position="81"/>
    </location>
</feature>
<dbReference type="PROSITE" id="PS50112">
    <property type="entry name" value="PAS"/>
    <property type="match status" value="1"/>
</dbReference>
<keyword evidence="9 20" id="KW-0067">ATP-binding</keyword>
<evidence type="ECO:0000259" key="16">
    <source>
        <dbReference type="PROSITE" id="PS50109"/>
    </source>
</evidence>
<accession>A0ABU9AUV2</accession>
<dbReference type="Gene3D" id="1.10.287.130">
    <property type="match status" value="1"/>
</dbReference>
<evidence type="ECO:0000256" key="14">
    <source>
        <dbReference type="SAM" id="MobiDB-lite"/>
    </source>
</evidence>
<evidence type="ECO:0000256" key="6">
    <source>
        <dbReference type="ARBA" id="ARBA00022692"/>
    </source>
</evidence>
<dbReference type="InterPro" id="IPR036890">
    <property type="entry name" value="HATPase_C_sf"/>
</dbReference>
<feature type="domain" description="Response regulatory" evidence="17">
    <location>
        <begin position="651"/>
        <end position="767"/>
    </location>
</feature>
<comment type="catalytic activity">
    <reaction evidence="1">
        <text>ATP + protein L-histidine = ADP + protein N-phospho-L-histidine.</text>
        <dbReference type="EC" id="2.7.13.3"/>
    </reaction>
</comment>
<dbReference type="CDD" id="cd16922">
    <property type="entry name" value="HATPase_EvgS-ArcB-TorS-like"/>
    <property type="match status" value="1"/>
</dbReference>
<dbReference type="InterPro" id="IPR000700">
    <property type="entry name" value="PAS-assoc_C"/>
</dbReference>
<evidence type="ECO:0000256" key="5">
    <source>
        <dbReference type="ARBA" id="ARBA00022679"/>
    </source>
</evidence>
<gene>
    <name evidence="20" type="ORF">WKV53_13555</name>
</gene>
<dbReference type="InterPro" id="IPR035965">
    <property type="entry name" value="PAS-like_dom_sf"/>
</dbReference>
<evidence type="ECO:0000259" key="19">
    <source>
        <dbReference type="PROSITE" id="PS50113"/>
    </source>
</evidence>
<dbReference type="InterPro" id="IPR003661">
    <property type="entry name" value="HisK_dim/P_dom"/>
</dbReference>
<keyword evidence="4 13" id="KW-0597">Phosphoprotein</keyword>
<keyword evidence="21" id="KW-1185">Reference proteome</keyword>
<evidence type="ECO:0000256" key="3">
    <source>
        <dbReference type="ARBA" id="ARBA00012438"/>
    </source>
</evidence>
<feature type="transmembrane region" description="Helical" evidence="15">
    <location>
        <begin position="35"/>
        <end position="57"/>
    </location>
</feature>
<feature type="region of interest" description="Disordered" evidence="14">
    <location>
        <begin position="1"/>
        <end position="34"/>
    </location>
</feature>
<evidence type="ECO:0000256" key="9">
    <source>
        <dbReference type="ARBA" id="ARBA00022840"/>
    </source>
</evidence>
<dbReference type="Pfam" id="PF13493">
    <property type="entry name" value="DUF4118"/>
    <property type="match status" value="1"/>
</dbReference>
<dbReference type="InterPro" id="IPR004358">
    <property type="entry name" value="Sig_transdc_His_kin-like_C"/>
</dbReference>
<dbReference type="PRINTS" id="PR00344">
    <property type="entry name" value="BCTRLSENSOR"/>
</dbReference>
<dbReference type="Pfam" id="PF08448">
    <property type="entry name" value="PAS_4"/>
    <property type="match status" value="1"/>
</dbReference>
<dbReference type="SMART" id="SM00388">
    <property type="entry name" value="HisKA"/>
    <property type="match status" value="1"/>
</dbReference>
<feature type="compositionally biased region" description="Basic and acidic residues" evidence="14">
    <location>
        <begin position="11"/>
        <end position="20"/>
    </location>
</feature>
<dbReference type="PROSITE" id="PS50109">
    <property type="entry name" value="HIS_KIN"/>
    <property type="match status" value="1"/>
</dbReference>
<dbReference type="Gene3D" id="3.30.450.20">
    <property type="entry name" value="PAS domain"/>
    <property type="match status" value="2"/>
</dbReference>
<dbReference type="CDD" id="cd17580">
    <property type="entry name" value="REC_2_DhkD-like"/>
    <property type="match status" value="1"/>
</dbReference>
<dbReference type="CDD" id="cd00082">
    <property type="entry name" value="HisKA"/>
    <property type="match status" value="1"/>
</dbReference>
<dbReference type="InterPro" id="IPR013656">
    <property type="entry name" value="PAS_4"/>
</dbReference>
<organism evidence="20 21">
    <name type="scientific">Luteolibacter soli</name>
    <dbReference type="NCBI Taxonomy" id="3135280"/>
    <lineage>
        <taxon>Bacteria</taxon>
        <taxon>Pseudomonadati</taxon>
        <taxon>Verrucomicrobiota</taxon>
        <taxon>Verrucomicrobiia</taxon>
        <taxon>Verrucomicrobiales</taxon>
        <taxon>Verrucomicrobiaceae</taxon>
        <taxon>Luteolibacter</taxon>
    </lineage>
</organism>
<evidence type="ECO:0000256" key="4">
    <source>
        <dbReference type="ARBA" id="ARBA00022553"/>
    </source>
</evidence>
<dbReference type="EMBL" id="JBBUKT010000004">
    <property type="protein sequence ID" value="MEK7951536.1"/>
    <property type="molecule type" value="Genomic_DNA"/>
</dbReference>
<evidence type="ECO:0000256" key="13">
    <source>
        <dbReference type="PROSITE-ProRule" id="PRU00169"/>
    </source>
</evidence>
<dbReference type="InterPro" id="IPR025201">
    <property type="entry name" value="KdpD_TM"/>
</dbReference>
<evidence type="ECO:0000256" key="8">
    <source>
        <dbReference type="ARBA" id="ARBA00022777"/>
    </source>
</evidence>
<evidence type="ECO:0000259" key="17">
    <source>
        <dbReference type="PROSITE" id="PS50110"/>
    </source>
</evidence>
<evidence type="ECO:0000256" key="12">
    <source>
        <dbReference type="ARBA" id="ARBA00023136"/>
    </source>
</evidence>
<dbReference type="NCBIfam" id="TIGR00229">
    <property type="entry name" value="sensory_box"/>
    <property type="match status" value="2"/>
</dbReference>
<dbReference type="PROSITE" id="PS50113">
    <property type="entry name" value="PAC"/>
    <property type="match status" value="1"/>
</dbReference>
<dbReference type="SUPFAM" id="SSF55874">
    <property type="entry name" value="ATPase domain of HSP90 chaperone/DNA topoisomerase II/histidine kinase"/>
    <property type="match status" value="1"/>
</dbReference>
<evidence type="ECO:0000256" key="2">
    <source>
        <dbReference type="ARBA" id="ARBA00004141"/>
    </source>
</evidence>
<dbReference type="Gene3D" id="3.40.50.2300">
    <property type="match status" value="1"/>
</dbReference>
<keyword evidence="12 15" id="KW-0472">Membrane</keyword>
<dbReference type="InterPro" id="IPR011006">
    <property type="entry name" value="CheY-like_superfamily"/>
</dbReference>
<dbReference type="PROSITE" id="PS50110">
    <property type="entry name" value="RESPONSE_REGULATORY"/>
    <property type="match status" value="1"/>
</dbReference>
<evidence type="ECO:0000256" key="7">
    <source>
        <dbReference type="ARBA" id="ARBA00022741"/>
    </source>
</evidence>
<feature type="domain" description="PAC" evidence="19">
    <location>
        <begin position="339"/>
        <end position="392"/>
    </location>
</feature>
<dbReference type="InterPro" id="IPR003594">
    <property type="entry name" value="HATPase_dom"/>
</dbReference>
<dbReference type="CDD" id="cd00130">
    <property type="entry name" value="PAS"/>
    <property type="match status" value="2"/>
</dbReference>
<dbReference type="Gene3D" id="3.30.565.10">
    <property type="entry name" value="Histidine kinase-like ATPase, C-terminal domain"/>
    <property type="match status" value="1"/>
</dbReference>
<name>A0ABU9AUV2_9BACT</name>
<comment type="subcellular location">
    <subcellularLocation>
        <location evidence="2">Membrane</location>
        <topology evidence="2">Multi-pass membrane protein</topology>
    </subcellularLocation>
</comment>
<feature type="compositionally biased region" description="Basic residues" evidence="14">
    <location>
        <begin position="23"/>
        <end position="33"/>
    </location>
</feature>
<proteinExistence type="predicted"/>
<feature type="compositionally biased region" description="Polar residues" evidence="14">
    <location>
        <begin position="1"/>
        <end position="10"/>
    </location>
</feature>
<dbReference type="RefSeq" id="WP_341405144.1">
    <property type="nucleotide sequence ID" value="NZ_JBBUKT010000004.1"/>
</dbReference>
<dbReference type="SMART" id="SM00387">
    <property type="entry name" value="HATPase_c"/>
    <property type="match status" value="1"/>
</dbReference>
<evidence type="ECO:0000313" key="20">
    <source>
        <dbReference type="EMBL" id="MEK7951536.1"/>
    </source>
</evidence>
<feature type="modified residue" description="4-aspartylphosphate" evidence="13">
    <location>
        <position position="700"/>
    </location>
</feature>
<dbReference type="Proteomes" id="UP001371305">
    <property type="component" value="Unassembled WGS sequence"/>
</dbReference>
<dbReference type="SUPFAM" id="SSF47384">
    <property type="entry name" value="Homodimeric domain of signal transducing histidine kinase"/>
    <property type="match status" value="1"/>
</dbReference>
<evidence type="ECO:0000313" key="21">
    <source>
        <dbReference type="Proteomes" id="UP001371305"/>
    </source>
</evidence>
<dbReference type="Pfam" id="PF00989">
    <property type="entry name" value="PAS"/>
    <property type="match status" value="1"/>
</dbReference>
<evidence type="ECO:0000256" key="10">
    <source>
        <dbReference type="ARBA" id="ARBA00022989"/>
    </source>
</evidence>
<dbReference type="SMART" id="SM00091">
    <property type="entry name" value="PAS"/>
    <property type="match status" value="2"/>
</dbReference>
<sequence>MPPTTASTSPDRLKDPEDPGRTIPRRPPIRAHRPGPAASIALAFGAVFFATMCRWALDHLVGDMFPFLTFYVAVALVTWYAGRLPGFLALTLAGASVLYFFLPPRFSFALTFPGVAQGMVLYFICGAVLILLFDTRRQAWLHAVTQTELLQVTLGSIGDGIITTDQRGLITHMNSLAAHLTGWDCDEAVGQPLEKILSLIDANSRQPLAGTSLTTGTPILLLHRDGGQHWIESSTATLPSKSSPAGHVIAFRDVTARHHAELEAETSLKKAQLLADAVPSLISYISRDFRYQLTNQTYEIWFERPRREINGRTMEEVLGPAAWETLRPFVEKAIAGEHVTYETEIPYRSQRGTRWISASYTPDIGEDGTTRGFVAHVTDITAHKHAEQALRESEERLLETDRRKDEFLATLAHELRNPLAPVRNALALLDRADSSHSELAIKARATLGRQVDHMVRLIDDLLDVSRINTGRLVLRRERTDLREAVRHAVDASRIFIDQHHHAFQLHLPVEPVWVDADSVRIAQIFSNLLNNAAKYTNPGGAISLTMERERDGSEVIVKVRDTGIGIPQEKLAHIFDLFAQLDSSLEKSAGGLGIGLSLVKRLIELHGGTVTAESTGHGHGSEFTCRLPLAEKAAIPASIAQPAPASTAPLRVLVVDDNRDSADSLAMVLTLDGHETRCAYDGLQALDEIADFAPRLILLDIGLPRMNGHDVCRTARQANGGHALSIVALTGWGQEDDRQETRAAGFDAHFVKPVDLTELKQFIATLATNQTPPTPS</sequence>
<dbReference type="Pfam" id="PF00512">
    <property type="entry name" value="HisKA"/>
    <property type="match status" value="1"/>
</dbReference>
<dbReference type="InterPro" id="IPR038318">
    <property type="entry name" value="KdpD_sf"/>
</dbReference>
<evidence type="ECO:0000256" key="1">
    <source>
        <dbReference type="ARBA" id="ARBA00000085"/>
    </source>
</evidence>
<reference evidence="20 21" key="1">
    <citation type="submission" date="2024-04" db="EMBL/GenBank/DDBJ databases">
        <title>Luteolibacter sp. isolated from soil.</title>
        <authorList>
            <person name="An J."/>
        </authorList>
    </citation>
    <scope>NUCLEOTIDE SEQUENCE [LARGE SCALE GENOMIC DNA]</scope>
    <source>
        <strain evidence="20 21">Y139</strain>
    </source>
</reference>
<dbReference type="PANTHER" id="PTHR43047">
    <property type="entry name" value="TWO-COMPONENT HISTIDINE PROTEIN KINASE"/>
    <property type="match status" value="1"/>
</dbReference>
<dbReference type="InterPro" id="IPR036097">
    <property type="entry name" value="HisK_dim/P_sf"/>
</dbReference>
<dbReference type="Pfam" id="PF00072">
    <property type="entry name" value="Response_reg"/>
    <property type="match status" value="1"/>
</dbReference>
<protein>
    <recommendedName>
        <fullName evidence="3">histidine kinase</fullName>
        <ecNumber evidence="3">2.7.13.3</ecNumber>
    </recommendedName>
</protein>
<feature type="domain" description="Histidine kinase" evidence="16">
    <location>
        <begin position="410"/>
        <end position="631"/>
    </location>
</feature>
<dbReference type="InterPro" id="IPR005467">
    <property type="entry name" value="His_kinase_dom"/>
</dbReference>
<dbReference type="PANTHER" id="PTHR43047:SF72">
    <property type="entry name" value="OSMOSENSING HISTIDINE PROTEIN KINASE SLN1"/>
    <property type="match status" value="1"/>
</dbReference>
<dbReference type="GO" id="GO:0005524">
    <property type="term" value="F:ATP binding"/>
    <property type="evidence" value="ECO:0007669"/>
    <property type="project" value="UniProtKB-KW"/>
</dbReference>
<keyword evidence="5" id="KW-0808">Transferase</keyword>
<feature type="transmembrane region" description="Helical" evidence="15">
    <location>
        <begin position="86"/>
        <end position="102"/>
    </location>
</feature>
<dbReference type="SUPFAM" id="SSF55785">
    <property type="entry name" value="PYP-like sensor domain (PAS domain)"/>
    <property type="match status" value="2"/>
</dbReference>
<keyword evidence="10 15" id="KW-1133">Transmembrane helix</keyword>
<comment type="caution">
    <text evidence="20">The sequence shown here is derived from an EMBL/GenBank/DDBJ whole genome shotgun (WGS) entry which is preliminary data.</text>
</comment>
<feature type="transmembrane region" description="Helical" evidence="15">
    <location>
        <begin position="114"/>
        <end position="133"/>
    </location>
</feature>
<feature type="domain" description="PAS" evidence="18">
    <location>
        <begin position="146"/>
        <end position="206"/>
    </location>
</feature>
<dbReference type="Gene3D" id="1.20.120.620">
    <property type="entry name" value="Backbone structure of the membrane domain of e. Coli histidine kinase receptor kdpd"/>
    <property type="match status" value="1"/>
</dbReference>
<dbReference type="InterPro" id="IPR000014">
    <property type="entry name" value="PAS"/>
</dbReference>
<dbReference type="EC" id="2.7.13.3" evidence="3"/>
<dbReference type="InterPro" id="IPR013767">
    <property type="entry name" value="PAS_fold"/>
</dbReference>
<keyword evidence="7" id="KW-0547">Nucleotide-binding</keyword>